<feature type="compositionally biased region" description="Low complexity" evidence="1">
    <location>
        <begin position="104"/>
        <end position="118"/>
    </location>
</feature>
<proteinExistence type="predicted"/>
<dbReference type="InterPro" id="IPR019327">
    <property type="entry name" value="WKF"/>
</dbReference>
<feature type="domain" description="WKF" evidence="2">
    <location>
        <begin position="128"/>
        <end position="190"/>
    </location>
</feature>
<evidence type="ECO:0000256" key="1">
    <source>
        <dbReference type="SAM" id="MobiDB-lite"/>
    </source>
</evidence>
<evidence type="ECO:0000259" key="2">
    <source>
        <dbReference type="Pfam" id="PF10180"/>
    </source>
</evidence>
<evidence type="ECO:0000313" key="4">
    <source>
        <dbReference type="Proteomes" id="UP001392437"/>
    </source>
</evidence>
<dbReference type="PANTHER" id="PTHR22306">
    <property type="entry name" value="CHROMOSOME 7 OPEN READING FRAME 50"/>
    <property type="match status" value="1"/>
</dbReference>
<dbReference type="AlphaFoldDB" id="A0AAW0QXK0"/>
<evidence type="ECO:0000313" key="3">
    <source>
        <dbReference type="EMBL" id="KAK8115114.1"/>
    </source>
</evidence>
<keyword evidence="4" id="KW-1185">Reference proteome</keyword>
<name>A0AAW0QXK0_9PEZI</name>
<feature type="compositionally biased region" description="Low complexity" evidence="1">
    <location>
        <begin position="274"/>
        <end position="289"/>
    </location>
</feature>
<dbReference type="PANTHER" id="PTHR22306:SF2">
    <property type="entry name" value="CHROMOSOME 7 OPEN READING FRAME 50"/>
    <property type="match status" value="1"/>
</dbReference>
<gene>
    <name evidence="3" type="ORF">PG999_007183</name>
</gene>
<feature type="region of interest" description="Disordered" evidence="1">
    <location>
        <begin position="16"/>
        <end position="120"/>
    </location>
</feature>
<accession>A0AAW0QXK0</accession>
<dbReference type="EMBL" id="JAQQWP010000006">
    <property type="protein sequence ID" value="KAK8115114.1"/>
    <property type="molecule type" value="Genomic_DNA"/>
</dbReference>
<protein>
    <recommendedName>
        <fullName evidence="2">WKF domain-containing protein</fullName>
    </recommendedName>
</protein>
<dbReference type="Pfam" id="PF10180">
    <property type="entry name" value="WKF"/>
    <property type="match status" value="1"/>
</dbReference>
<feature type="region of interest" description="Disordered" evidence="1">
    <location>
        <begin position="266"/>
        <end position="398"/>
    </location>
</feature>
<organism evidence="3 4">
    <name type="scientific">Apiospora kogelbergensis</name>
    <dbReference type="NCBI Taxonomy" id="1337665"/>
    <lineage>
        <taxon>Eukaryota</taxon>
        <taxon>Fungi</taxon>
        <taxon>Dikarya</taxon>
        <taxon>Ascomycota</taxon>
        <taxon>Pezizomycotina</taxon>
        <taxon>Sordariomycetes</taxon>
        <taxon>Xylariomycetidae</taxon>
        <taxon>Amphisphaeriales</taxon>
        <taxon>Apiosporaceae</taxon>
        <taxon>Apiospora</taxon>
    </lineage>
</organism>
<feature type="compositionally biased region" description="Polar residues" evidence="1">
    <location>
        <begin position="83"/>
        <end position="96"/>
    </location>
</feature>
<sequence length="398" mass="43224">MSSSIPAWKRLGLTLKPASASSESHGDSNAAPATPSLNGAKRKPSGAPASDHSNKKLRTDNSTAHASPAHTPNKRPKSVSFAAETQTSSGTPTATHPKQKKASGPKPSKPLKPLVKKQSNVNLQPSVDYLRQWHKARDQWKFNKNHQTKLLENVFADGATIPAVDINLFYEYIRDLKGHVRTRLRESAQELKKEDIEQGAQVFANSSKEAAQRKQKEYEEVIAGFMREGQTPEKRRFEEVEYVLRTADMEMQRRVVKRMRAESVIEELSDGDESTTTTATTNTSASTETGADTDSKGTNGGAAEDNDGDKRLKLNDGSQQPAPKRKRKTRTAVVEDSSSSESDSDSDGDSSSSDESSSDEEEGAATTANQEEAESSSSSSSSSPDNDSDSDEEESDAE</sequence>
<comment type="caution">
    <text evidence="3">The sequence shown here is derived from an EMBL/GenBank/DDBJ whole genome shotgun (WGS) entry which is preliminary data.</text>
</comment>
<dbReference type="Proteomes" id="UP001392437">
    <property type="component" value="Unassembled WGS sequence"/>
</dbReference>
<reference evidence="3 4" key="1">
    <citation type="submission" date="2023-01" db="EMBL/GenBank/DDBJ databases">
        <title>Analysis of 21 Apiospora genomes using comparative genomics revels a genus with tremendous synthesis potential of carbohydrate active enzymes and secondary metabolites.</title>
        <authorList>
            <person name="Sorensen T."/>
        </authorList>
    </citation>
    <scope>NUCLEOTIDE SEQUENCE [LARGE SCALE GENOMIC DNA]</scope>
    <source>
        <strain evidence="3 4">CBS 117206</strain>
    </source>
</reference>
<feature type="compositionally biased region" description="Acidic residues" evidence="1">
    <location>
        <begin position="386"/>
        <end position="398"/>
    </location>
</feature>
<feature type="compositionally biased region" description="Low complexity" evidence="1">
    <location>
        <begin position="364"/>
        <end position="385"/>
    </location>
</feature>